<dbReference type="GeneID" id="18920498"/>
<dbReference type="Proteomes" id="UP000008370">
    <property type="component" value="Unassembled WGS sequence"/>
</dbReference>
<feature type="region of interest" description="Disordered" evidence="1">
    <location>
        <begin position="38"/>
        <end position="78"/>
    </location>
</feature>
<feature type="compositionally biased region" description="Basic and acidic residues" evidence="1">
    <location>
        <begin position="168"/>
        <end position="182"/>
    </location>
</feature>
<dbReference type="AlphaFoldDB" id="K5VFP6"/>
<evidence type="ECO:0000313" key="3">
    <source>
        <dbReference type="Proteomes" id="UP000008370"/>
    </source>
</evidence>
<feature type="region of interest" description="Disordered" evidence="1">
    <location>
        <begin position="148"/>
        <end position="182"/>
    </location>
</feature>
<organism evidence="2 3">
    <name type="scientific">Phanerochaete carnosa (strain HHB-10118-sp)</name>
    <name type="common">White-rot fungus</name>
    <name type="synonym">Peniophora carnosa</name>
    <dbReference type="NCBI Taxonomy" id="650164"/>
    <lineage>
        <taxon>Eukaryota</taxon>
        <taxon>Fungi</taxon>
        <taxon>Dikarya</taxon>
        <taxon>Basidiomycota</taxon>
        <taxon>Agaricomycotina</taxon>
        <taxon>Agaricomycetes</taxon>
        <taxon>Polyporales</taxon>
        <taxon>Phanerochaetaceae</taxon>
        <taxon>Phanerochaete</taxon>
    </lineage>
</organism>
<dbReference type="STRING" id="650164.K5VFP6"/>
<proteinExistence type="predicted"/>
<dbReference type="HOGENOM" id="CLU_404949_0_0_1"/>
<sequence length="679" mass="74213">MSGSLPSDIDPTDALASLAFTGNTSALSSSALAALTSRLSHRASSEALDSTDPRASSKKPRMAKSEHGHGELKEKKGKAPEWTAAFAVLPVALKEKSHEDSFDPYAEVCFEGAEVHGSKKTKDSLRRRPSPSFFRLEKGREREQLMEKPMLEKGRGGEQAISQPGTVREVRDARRSMPFDKPSDIEEVVSRCIQSSPSAIKRWTIAMADVPDEVLVQELERMRTESRRESQRRRRQDSTAKRTEEDIDEAAEESASESEEHHDDGVSHASHSQSHSTSHSHSHSHRTSIPTSPSDDAEWKVARRALLSCRELVRTERNYQASLRQLLAGQTQTAPPPLALSYVPALLRASEALLTRFEDDPSTWGVSVAFVAIEEDTEVAFVGWAGVVGEVLLASEPPADDLEHEKEMRLTRRFTRASRNSSLGNVGEAFGIGKKTRGTESVYSQRGVSSYDHRDAAGRAGSASESTSACASPRTPPTRMVHSTPDTISEQNEQGLGLFTAALGTGLAYGISPAQSPSSHGEGITKNPNDSGTLSRTLGAWKTKFLSSPSLATQGHHSHSHYHPHQGASYQSVPGSPRLTNFHGEARAVESRKELKTREKLPSVRELAVLPVQRIMRYVLQYRGAIVRRVMRRFSVAEVSTLTNLMLEGPLLTTMCRMSSNSASIETACLAAAVCSTYP</sequence>
<keyword evidence="3" id="KW-1185">Reference proteome</keyword>
<gene>
    <name evidence="2" type="ORF">PHACADRAFT_85471</name>
</gene>
<name>K5VFP6_PHACS</name>
<accession>K5VFP6</accession>
<evidence type="ECO:0008006" key="4">
    <source>
        <dbReference type="Google" id="ProtNLM"/>
    </source>
</evidence>
<feature type="compositionally biased region" description="Low complexity" evidence="1">
    <location>
        <begin position="267"/>
        <end position="277"/>
    </location>
</feature>
<dbReference type="InParanoid" id="K5VFP6"/>
<feature type="region of interest" description="Disordered" evidence="1">
    <location>
        <begin position="550"/>
        <end position="581"/>
    </location>
</feature>
<reference evidence="2 3" key="1">
    <citation type="journal article" date="2012" name="BMC Genomics">
        <title>Comparative genomics of the white-rot fungi, Phanerochaete carnosa and P. chrysosporium, to elucidate the genetic basis of the distinct wood types they colonize.</title>
        <authorList>
            <person name="Suzuki H."/>
            <person name="MacDonald J."/>
            <person name="Syed K."/>
            <person name="Salamov A."/>
            <person name="Hori C."/>
            <person name="Aerts A."/>
            <person name="Henrissat B."/>
            <person name="Wiebenga A."/>
            <person name="vanKuyk P.A."/>
            <person name="Barry K."/>
            <person name="Lindquist E."/>
            <person name="LaButti K."/>
            <person name="Lapidus A."/>
            <person name="Lucas S."/>
            <person name="Coutinho P."/>
            <person name="Gong Y."/>
            <person name="Samejima M."/>
            <person name="Mahadevan R."/>
            <person name="Abou-Zaid M."/>
            <person name="de Vries R.P."/>
            <person name="Igarashi K."/>
            <person name="Yadav J.S."/>
            <person name="Grigoriev I.V."/>
            <person name="Master E.R."/>
        </authorList>
    </citation>
    <scope>NUCLEOTIDE SEQUENCE [LARGE SCALE GENOMIC DNA]</scope>
    <source>
        <strain evidence="2 3">HHB-10118-sp</strain>
    </source>
</reference>
<feature type="region of interest" description="Disordered" evidence="1">
    <location>
        <begin position="222"/>
        <end position="297"/>
    </location>
</feature>
<dbReference type="RefSeq" id="XP_007391217.1">
    <property type="nucleotide sequence ID" value="XM_007391155.1"/>
</dbReference>
<dbReference type="OrthoDB" id="660555at2759"/>
<evidence type="ECO:0000313" key="2">
    <source>
        <dbReference type="EMBL" id="EKM61821.1"/>
    </source>
</evidence>
<feature type="compositionally biased region" description="Basic and acidic residues" evidence="1">
    <location>
        <begin position="63"/>
        <end position="78"/>
    </location>
</feature>
<dbReference type="KEGG" id="pco:PHACADRAFT_85471"/>
<protein>
    <recommendedName>
        <fullName evidence="4">DH domain-containing protein</fullName>
    </recommendedName>
</protein>
<feature type="region of interest" description="Disordered" evidence="1">
    <location>
        <begin position="441"/>
        <end position="485"/>
    </location>
</feature>
<dbReference type="EMBL" id="JH930468">
    <property type="protein sequence ID" value="EKM61821.1"/>
    <property type="molecule type" value="Genomic_DNA"/>
</dbReference>
<feature type="compositionally biased region" description="Acidic residues" evidence="1">
    <location>
        <begin position="245"/>
        <end position="257"/>
    </location>
</feature>
<evidence type="ECO:0000256" key="1">
    <source>
        <dbReference type="SAM" id="MobiDB-lite"/>
    </source>
</evidence>